<dbReference type="EMBL" id="JAATIS010004040">
    <property type="protein sequence ID" value="KAG2463062.1"/>
    <property type="molecule type" value="Genomic_DNA"/>
</dbReference>
<dbReference type="PRINTS" id="PR00480">
    <property type="entry name" value="ASTACIN"/>
</dbReference>
<dbReference type="EC" id="3.4.24.-" evidence="10"/>
<evidence type="ECO:0000259" key="12">
    <source>
        <dbReference type="PROSITE" id="PS01180"/>
    </source>
</evidence>
<dbReference type="GO" id="GO:0006508">
    <property type="term" value="P:proteolysis"/>
    <property type="evidence" value="ECO:0007669"/>
    <property type="project" value="UniProtKB-KW"/>
</dbReference>
<dbReference type="Proteomes" id="UP000886611">
    <property type="component" value="Unassembled WGS sequence"/>
</dbReference>
<keyword evidence="5 9" id="KW-0862">Zinc</keyword>
<organism evidence="14 15">
    <name type="scientific">Polypterus senegalus</name>
    <name type="common">Senegal bichir</name>
    <dbReference type="NCBI Taxonomy" id="55291"/>
    <lineage>
        <taxon>Eukaryota</taxon>
        <taxon>Metazoa</taxon>
        <taxon>Chordata</taxon>
        <taxon>Craniata</taxon>
        <taxon>Vertebrata</taxon>
        <taxon>Euteleostomi</taxon>
        <taxon>Actinopterygii</taxon>
        <taxon>Polypteriformes</taxon>
        <taxon>Polypteridae</taxon>
        <taxon>Polypterus</taxon>
    </lineage>
</organism>
<keyword evidence="15" id="KW-1185">Reference proteome</keyword>
<evidence type="ECO:0000313" key="14">
    <source>
        <dbReference type="EMBL" id="KAG2463062.1"/>
    </source>
</evidence>
<feature type="binding site" evidence="9">
    <location>
        <position position="321"/>
    </location>
    <ligand>
        <name>Zn(2+)</name>
        <dbReference type="ChEBI" id="CHEBI:29105"/>
        <note>catalytic</note>
    </ligand>
</feature>
<evidence type="ECO:0000256" key="2">
    <source>
        <dbReference type="ARBA" id="ARBA00022723"/>
    </source>
</evidence>
<dbReference type="InterPro" id="IPR035914">
    <property type="entry name" value="Sperma_CUB_dom_sf"/>
</dbReference>
<dbReference type="InterPro" id="IPR024079">
    <property type="entry name" value="MetalloPept_cat_dom_sf"/>
</dbReference>
<feature type="active site" evidence="9">
    <location>
        <position position="318"/>
    </location>
</feature>
<evidence type="ECO:0000256" key="4">
    <source>
        <dbReference type="ARBA" id="ARBA00022801"/>
    </source>
</evidence>
<feature type="domain" description="CUB" evidence="12">
    <location>
        <begin position="420"/>
        <end position="539"/>
    </location>
</feature>
<evidence type="ECO:0000256" key="5">
    <source>
        <dbReference type="ARBA" id="ARBA00022833"/>
    </source>
</evidence>
<keyword evidence="4 9" id="KW-0378">Hydrolase</keyword>
<dbReference type="InterPro" id="IPR001506">
    <property type="entry name" value="Peptidase_M12A"/>
</dbReference>
<keyword evidence="1 9" id="KW-0645">Protease</keyword>
<evidence type="ECO:0000256" key="8">
    <source>
        <dbReference type="PROSITE-ProRule" id="PRU00059"/>
    </source>
</evidence>
<feature type="domain" description="CUB" evidence="12">
    <location>
        <begin position="541"/>
        <end position="580"/>
    </location>
</feature>
<dbReference type="CDD" id="cd00041">
    <property type="entry name" value="CUB"/>
    <property type="match status" value="2"/>
</dbReference>
<dbReference type="PANTHER" id="PTHR10127:SF899">
    <property type="entry name" value="ASTACIN-LIKE METALLOENDOPEPTIDASE-RELATED"/>
    <property type="match status" value="1"/>
</dbReference>
<gene>
    <name evidence="14" type="primary">Uvs2_1</name>
    <name evidence="14" type="ORF">GTO96_0000631</name>
</gene>
<keyword evidence="3" id="KW-0732">Signal</keyword>
<dbReference type="InterPro" id="IPR000859">
    <property type="entry name" value="CUB_dom"/>
</dbReference>
<dbReference type="SMART" id="SM00235">
    <property type="entry name" value="ZnMc"/>
    <property type="match status" value="1"/>
</dbReference>
<comment type="caution">
    <text evidence="14">The sequence shown here is derived from an EMBL/GenBank/DDBJ whole genome shotgun (WGS) entry which is preliminary data.</text>
</comment>
<evidence type="ECO:0000256" key="9">
    <source>
        <dbReference type="PROSITE-ProRule" id="PRU01211"/>
    </source>
</evidence>
<evidence type="ECO:0000256" key="10">
    <source>
        <dbReference type="RuleBase" id="RU361183"/>
    </source>
</evidence>
<comment type="cofactor">
    <cofactor evidence="9 10">
        <name>Zn(2+)</name>
        <dbReference type="ChEBI" id="CHEBI:29105"/>
    </cofactor>
    <text evidence="9 10">Binds 1 zinc ion per subunit.</text>
</comment>
<feature type="domain" description="Peptidase M12A" evidence="13">
    <location>
        <begin position="219"/>
        <end position="418"/>
    </location>
</feature>
<protein>
    <recommendedName>
        <fullName evidence="10">Metalloendopeptidase</fullName>
        <ecNumber evidence="10">3.4.24.-</ecNumber>
    </recommendedName>
</protein>
<dbReference type="GO" id="GO:0004222">
    <property type="term" value="F:metalloendopeptidase activity"/>
    <property type="evidence" value="ECO:0007669"/>
    <property type="project" value="UniProtKB-UniRule"/>
</dbReference>
<feature type="region of interest" description="Disordered" evidence="11">
    <location>
        <begin position="1"/>
        <end position="26"/>
    </location>
</feature>
<evidence type="ECO:0000256" key="1">
    <source>
        <dbReference type="ARBA" id="ARBA00022670"/>
    </source>
</evidence>
<proteinExistence type="predicted"/>
<dbReference type="SMART" id="SM00042">
    <property type="entry name" value="CUB"/>
    <property type="match status" value="1"/>
</dbReference>
<dbReference type="InterPro" id="IPR006026">
    <property type="entry name" value="Peptidase_Metallo"/>
</dbReference>
<feature type="non-terminal residue" evidence="14">
    <location>
        <position position="633"/>
    </location>
</feature>
<name>A0A8X8BQR4_POLSE</name>
<keyword evidence="2 9" id="KW-0479">Metal-binding</keyword>
<evidence type="ECO:0000259" key="13">
    <source>
        <dbReference type="PROSITE" id="PS51864"/>
    </source>
</evidence>
<keyword evidence="6 9" id="KW-0482">Metalloprotease</keyword>
<accession>A0A8X8BQR4</accession>
<feature type="binding site" evidence="9">
    <location>
        <position position="327"/>
    </location>
    <ligand>
        <name>Zn(2+)</name>
        <dbReference type="ChEBI" id="CHEBI:29105"/>
        <note>catalytic</note>
    </ligand>
</feature>
<dbReference type="PROSITE" id="PS01180">
    <property type="entry name" value="CUB"/>
    <property type="match status" value="2"/>
</dbReference>
<feature type="binding site" evidence="9">
    <location>
        <position position="317"/>
    </location>
    <ligand>
        <name>Zn(2+)</name>
        <dbReference type="ChEBI" id="CHEBI:29105"/>
        <note>catalytic</note>
    </ligand>
</feature>
<evidence type="ECO:0000256" key="6">
    <source>
        <dbReference type="ARBA" id="ARBA00023049"/>
    </source>
</evidence>
<comment type="caution">
    <text evidence="8">Lacks conserved residue(s) required for the propagation of feature annotation.</text>
</comment>
<feature type="non-terminal residue" evidence="14">
    <location>
        <position position="1"/>
    </location>
</feature>
<dbReference type="GO" id="GO:0008270">
    <property type="term" value="F:zinc ion binding"/>
    <property type="evidence" value="ECO:0007669"/>
    <property type="project" value="UniProtKB-UniRule"/>
</dbReference>
<dbReference type="Pfam" id="PF00431">
    <property type="entry name" value="CUB"/>
    <property type="match status" value="2"/>
</dbReference>
<dbReference type="Gene3D" id="3.40.390.10">
    <property type="entry name" value="Collagenase (Catalytic Domain)"/>
    <property type="match status" value="1"/>
</dbReference>
<evidence type="ECO:0000256" key="11">
    <source>
        <dbReference type="SAM" id="MobiDB-lite"/>
    </source>
</evidence>
<dbReference type="PANTHER" id="PTHR10127">
    <property type="entry name" value="DISCOIDIN, CUB, EGF, LAMININ , AND ZINC METALLOPROTEASE DOMAIN CONTAINING"/>
    <property type="match status" value="1"/>
</dbReference>
<evidence type="ECO:0000256" key="7">
    <source>
        <dbReference type="ARBA" id="ARBA00023157"/>
    </source>
</evidence>
<dbReference type="SUPFAM" id="SSF49854">
    <property type="entry name" value="Spermadhesin, CUB domain"/>
    <property type="match status" value="2"/>
</dbReference>
<keyword evidence="7" id="KW-1015">Disulfide bond</keyword>
<sequence length="633" mass="70262">MVPSRDALEDQRRACDSSRPRGGNRPGCTGDHGCRAWKLNPVGARGHNQGAPRCLESPGPQHFCHTRKCWGEDEQEHPECFWGCSRHFRHTEACQWELAGTHVEHIQVLIKGAASLHSMTGVGQRVDEVWLERNGGGLKEKRHGRERPGLWGIGAGGTGNYGLSVCTSSVRHFTAVLNCFSEQHAEASATDVFSHILDRNTGSKKLIKQGDMIQVKRRSTLVCPTGGCLWPKLSDGTVSVPYVISDAYSADEAEVILHAMREFHTLTCVRFVSRRSEKDFVQIISNDGCWSSVGRLGGAQELSLAKDGCLIHGVVQHELNHVLGFIHEQCRPDRDTYIKINWQYVNPEDAMNFAKSDLSPLNLPYDYTSIMHYGRYAYSNTTGEAVIVPLVNSTNLLGQRYGMSPIDVRRVNTVYSCRVCTALLSETSGVFISADFPAFTAEDVRCVLLIRVPGRQCQLLYHQILLDFEVFIVQESPGCTADSVRVYDGDSIQSPVLLEKTCGSREVSGYYSSTNTLLVEFIRRSLRSPSHFQAKYQMVACGATKTTMSGEFSSENFPTGYPNNHECTWNLIAPPGYKSRENGSANNSSTLLFKKSECQGKTTSPCDYSTKCHSSLSAHGMLMHLTYPQYTES</sequence>
<reference evidence="14 15" key="1">
    <citation type="journal article" date="2021" name="Cell">
        <title>Tracing the genetic footprints of vertebrate landing in non-teleost ray-finned fishes.</title>
        <authorList>
            <person name="Bi X."/>
            <person name="Wang K."/>
            <person name="Yang L."/>
            <person name="Pan H."/>
            <person name="Jiang H."/>
            <person name="Wei Q."/>
            <person name="Fang M."/>
            <person name="Yu H."/>
            <person name="Zhu C."/>
            <person name="Cai Y."/>
            <person name="He Y."/>
            <person name="Gan X."/>
            <person name="Zeng H."/>
            <person name="Yu D."/>
            <person name="Zhu Y."/>
            <person name="Jiang H."/>
            <person name="Qiu Q."/>
            <person name="Yang H."/>
            <person name="Zhang Y.E."/>
            <person name="Wang W."/>
            <person name="Zhu M."/>
            <person name="He S."/>
            <person name="Zhang G."/>
        </authorList>
    </citation>
    <scope>NUCLEOTIDE SEQUENCE [LARGE SCALE GENOMIC DNA]</scope>
    <source>
        <strain evidence="14">Bchr_013</strain>
    </source>
</reference>
<dbReference type="Pfam" id="PF01400">
    <property type="entry name" value="Astacin"/>
    <property type="match status" value="1"/>
</dbReference>
<feature type="compositionally biased region" description="Basic and acidic residues" evidence="11">
    <location>
        <begin position="1"/>
        <end position="19"/>
    </location>
</feature>
<evidence type="ECO:0000313" key="15">
    <source>
        <dbReference type="Proteomes" id="UP000886611"/>
    </source>
</evidence>
<dbReference type="FunFam" id="3.40.390.10:FF:000040">
    <property type="entry name" value="Metalloendopeptidase"/>
    <property type="match status" value="1"/>
</dbReference>
<dbReference type="SUPFAM" id="SSF55486">
    <property type="entry name" value="Metalloproteases ('zincins'), catalytic domain"/>
    <property type="match status" value="1"/>
</dbReference>
<evidence type="ECO:0000256" key="3">
    <source>
        <dbReference type="ARBA" id="ARBA00022729"/>
    </source>
</evidence>
<dbReference type="AlphaFoldDB" id="A0A8X8BQR4"/>
<dbReference type="Gene3D" id="2.60.120.290">
    <property type="entry name" value="Spermadhesin, CUB domain"/>
    <property type="match status" value="2"/>
</dbReference>
<dbReference type="PROSITE" id="PS51864">
    <property type="entry name" value="ASTACIN"/>
    <property type="match status" value="1"/>
</dbReference>